<reference evidence="3" key="1">
    <citation type="journal article" date="2012" name="PLoS Genet.">
        <title>The genomes of the fungal plant pathogens Cladosporium fulvum and Dothistroma septosporum reveal adaptation to different hosts and lifestyles but also signatures of common ancestry.</title>
        <authorList>
            <person name="de Wit P.J.G.M."/>
            <person name="van der Burgt A."/>
            <person name="Oekmen B."/>
            <person name="Stergiopoulos I."/>
            <person name="Abd-Elsalam K.A."/>
            <person name="Aerts A.L."/>
            <person name="Bahkali A.H."/>
            <person name="Beenen H.G."/>
            <person name="Chettri P."/>
            <person name="Cox M.P."/>
            <person name="Datema E."/>
            <person name="de Vries R.P."/>
            <person name="Dhillon B."/>
            <person name="Ganley A.R."/>
            <person name="Griffiths S.A."/>
            <person name="Guo Y."/>
            <person name="Hamelin R.C."/>
            <person name="Henrissat B."/>
            <person name="Kabir M.S."/>
            <person name="Jashni M.K."/>
            <person name="Kema G."/>
            <person name="Klaubauf S."/>
            <person name="Lapidus A."/>
            <person name="Levasseur A."/>
            <person name="Lindquist E."/>
            <person name="Mehrabi R."/>
            <person name="Ohm R.A."/>
            <person name="Owen T.J."/>
            <person name="Salamov A."/>
            <person name="Schwelm A."/>
            <person name="Schijlen E."/>
            <person name="Sun H."/>
            <person name="van den Burg H.A."/>
            <person name="van Ham R.C.H.J."/>
            <person name="Zhang S."/>
            <person name="Goodwin S.B."/>
            <person name="Grigoriev I.V."/>
            <person name="Collemare J."/>
            <person name="Bradshaw R.E."/>
        </authorList>
    </citation>
    <scope>NUCLEOTIDE SEQUENCE [LARGE SCALE GENOMIC DNA]</scope>
    <source>
        <strain evidence="3">NZE10 / CBS 128990</strain>
    </source>
</reference>
<feature type="compositionally biased region" description="Basic and acidic residues" evidence="1">
    <location>
        <begin position="57"/>
        <end position="66"/>
    </location>
</feature>
<dbReference type="OMA" id="TRMWRIL"/>
<accession>N1PW06</accession>
<dbReference type="HOGENOM" id="CLU_860586_0_0_1"/>
<organism evidence="2 3">
    <name type="scientific">Dothistroma septosporum (strain NZE10 / CBS 128990)</name>
    <name type="common">Red band needle blight fungus</name>
    <name type="synonym">Mycosphaerella pini</name>
    <dbReference type="NCBI Taxonomy" id="675120"/>
    <lineage>
        <taxon>Eukaryota</taxon>
        <taxon>Fungi</taxon>
        <taxon>Dikarya</taxon>
        <taxon>Ascomycota</taxon>
        <taxon>Pezizomycotina</taxon>
        <taxon>Dothideomycetes</taxon>
        <taxon>Dothideomycetidae</taxon>
        <taxon>Mycosphaerellales</taxon>
        <taxon>Mycosphaerellaceae</taxon>
        <taxon>Dothistroma</taxon>
    </lineage>
</organism>
<evidence type="ECO:0000313" key="3">
    <source>
        <dbReference type="Proteomes" id="UP000016933"/>
    </source>
</evidence>
<dbReference type="Proteomes" id="UP000016933">
    <property type="component" value="Unassembled WGS sequence"/>
</dbReference>
<feature type="compositionally biased region" description="Basic and acidic residues" evidence="1">
    <location>
        <begin position="76"/>
        <end position="86"/>
    </location>
</feature>
<feature type="compositionally biased region" description="Polar residues" evidence="1">
    <location>
        <begin position="38"/>
        <end position="50"/>
    </location>
</feature>
<dbReference type="OrthoDB" id="10447492at2759"/>
<proteinExistence type="predicted"/>
<evidence type="ECO:0000313" key="2">
    <source>
        <dbReference type="EMBL" id="EME47671.1"/>
    </source>
</evidence>
<protein>
    <submittedName>
        <fullName evidence="2">Uncharacterized protein</fullName>
    </submittedName>
</protein>
<name>N1PW06_DOTSN</name>
<keyword evidence="3" id="KW-1185">Reference proteome</keyword>
<reference evidence="2 3" key="2">
    <citation type="journal article" date="2012" name="PLoS Pathog.">
        <title>Diverse lifestyles and strategies of plant pathogenesis encoded in the genomes of eighteen Dothideomycetes fungi.</title>
        <authorList>
            <person name="Ohm R.A."/>
            <person name="Feau N."/>
            <person name="Henrissat B."/>
            <person name="Schoch C.L."/>
            <person name="Horwitz B.A."/>
            <person name="Barry K.W."/>
            <person name="Condon B.J."/>
            <person name="Copeland A.C."/>
            <person name="Dhillon B."/>
            <person name="Glaser F."/>
            <person name="Hesse C.N."/>
            <person name="Kosti I."/>
            <person name="LaButti K."/>
            <person name="Lindquist E.A."/>
            <person name="Lucas S."/>
            <person name="Salamov A.A."/>
            <person name="Bradshaw R.E."/>
            <person name="Ciuffetti L."/>
            <person name="Hamelin R.C."/>
            <person name="Kema G.H.J."/>
            <person name="Lawrence C."/>
            <person name="Scott J.A."/>
            <person name="Spatafora J.W."/>
            <person name="Turgeon B.G."/>
            <person name="de Wit P.J.G.M."/>
            <person name="Zhong S."/>
            <person name="Goodwin S.B."/>
            <person name="Grigoriev I.V."/>
        </authorList>
    </citation>
    <scope>NUCLEOTIDE SEQUENCE [LARGE SCALE GENOMIC DNA]</scope>
    <source>
        <strain evidence="3">NZE10 / CBS 128990</strain>
    </source>
</reference>
<feature type="region of interest" description="Disordered" evidence="1">
    <location>
        <begin position="26"/>
        <end position="86"/>
    </location>
</feature>
<evidence type="ECO:0000256" key="1">
    <source>
        <dbReference type="SAM" id="MobiDB-lite"/>
    </source>
</evidence>
<gene>
    <name evidence="2" type="ORF">DOTSEDRAFT_32072</name>
</gene>
<sequence>MSRFQYSTPELRASALAHLARTGDLPALRTIRPPPTVRSASTNPPVTQPTRFRHHVAWREEYERVKKLPKLPPPTDPRRQHAREQYRREVRDVARRHHRRKEREANLPVDDSTIIELCETDDAIEDDSALVAAEVARIEREVKQRIADGELEISEVLPPNKMNLVTDILCKTELPETELPKSEPAQGTELLAKQHFQENFEKNHQKLDDYIAARAMELPAVKAKRSERIQERREAKAAKKSGLWDTITSTISSSFSLMANPLLWGDTTTDDATEAAHDDATDPTIDDEMTEKSGLLSKTAGTITMSLTRMWRILIQKAGFPCA</sequence>
<dbReference type="AlphaFoldDB" id="N1PW06"/>
<dbReference type="EMBL" id="KB446536">
    <property type="protein sequence ID" value="EME47671.1"/>
    <property type="molecule type" value="Genomic_DNA"/>
</dbReference>